<evidence type="ECO:0000313" key="6">
    <source>
        <dbReference type="Proteomes" id="UP000774617"/>
    </source>
</evidence>
<reference evidence="5 6" key="1">
    <citation type="journal article" date="2021" name="Nat. Commun.">
        <title>Genetic determinants of endophytism in the Arabidopsis root mycobiome.</title>
        <authorList>
            <person name="Mesny F."/>
            <person name="Miyauchi S."/>
            <person name="Thiergart T."/>
            <person name="Pickel B."/>
            <person name="Atanasova L."/>
            <person name="Karlsson M."/>
            <person name="Huettel B."/>
            <person name="Barry K.W."/>
            <person name="Haridas S."/>
            <person name="Chen C."/>
            <person name="Bauer D."/>
            <person name="Andreopoulos W."/>
            <person name="Pangilinan J."/>
            <person name="LaButti K."/>
            <person name="Riley R."/>
            <person name="Lipzen A."/>
            <person name="Clum A."/>
            <person name="Drula E."/>
            <person name="Henrissat B."/>
            <person name="Kohler A."/>
            <person name="Grigoriev I.V."/>
            <person name="Martin F.M."/>
            <person name="Hacquard S."/>
        </authorList>
    </citation>
    <scope>NUCLEOTIDE SEQUENCE [LARGE SCALE GENOMIC DNA]</scope>
    <source>
        <strain evidence="5 6">MPI-SDFR-AT-0080</strain>
    </source>
</reference>
<dbReference type="EMBL" id="JAGTJR010000075">
    <property type="protein sequence ID" value="KAH7016586.1"/>
    <property type="molecule type" value="Genomic_DNA"/>
</dbReference>
<dbReference type="PANTHER" id="PTHR23501:SF94">
    <property type="entry name" value="MAJOR FACILITATOR SUPERFAMILY (MFS) PROFILE DOMAIN-CONTAINING PROTEIN"/>
    <property type="match status" value="1"/>
</dbReference>
<dbReference type="Proteomes" id="UP000774617">
    <property type="component" value="Unassembled WGS sequence"/>
</dbReference>
<name>A0ABQ8FRB4_9PEZI</name>
<protein>
    <submittedName>
        <fullName evidence="5">Uncharacterized protein</fullName>
    </submittedName>
</protein>
<sequence length="111" mass="11818">MAASMYGFMRSVGMPLGVALSGNLFQNAMARRLAEFGLPAAIARDSERYVLIVQAMADADPAKTAILESHVEGFQSVFIAMTSVSASALVASLLIRKFSMDKALPASHPVR</sequence>
<evidence type="ECO:0000313" key="5">
    <source>
        <dbReference type="EMBL" id="KAH7016586.1"/>
    </source>
</evidence>
<comment type="subcellular location">
    <subcellularLocation>
        <location evidence="1">Membrane</location>
        <topology evidence="1">Multi-pass membrane protein</topology>
    </subcellularLocation>
</comment>
<evidence type="ECO:0000256" key="3">
    <source>
        <dbReference type="ARBA" id="ARBA00022989"/>
    </source>
</evidence>
<organism evidence="5 6">
    <name type="scientific">Macrophomina phaseolina</name>
    <dbReference type="NCBI Taxonomy" id="35725"/>
    <lineage>
        <taxon>Eukaryota</taxon>
        <taxon>Fungi</taxon>
        <taxon>Dikarya</taxon>
        <taxon>Ascomycota</taxon>
        <taxon>Pezizomycotina</taxon>
        <taxon>Dothideomycetes</taxon>
        <taxon>Dothideomycetes incertae sedis</taxon>
        <taxon>Botryosphaeriales</taxon>
        <taxon>Botryosphaeriaceae</taxon>
        <taxon>Macrophomina</taxon>
    </lineage>
</organism>
<dbReference type="PANTHER" id="PTHR23501">
    <property type="entry name" value="MAJOR FACILITATOR SUPERFAMILY"/>
    <property type="match status" value="1"/>
</dbReference>
<proteinExistence type="predicted"/>
<accession>A0ABQ8FRB4</accession>
<keyword evidence="3" id="KW-1133">Transmembrane helix</keyword>
<keyword evidence="4" id="KW-0472">Membrane</keyword>
<evidence type="ECO:0000256" key="2">
    <source>
        <dbReference type="ARBA" id="ARBA00022692"/>
    </source>
</evidence>
<keyword evidence="2" id="KW-0812">Transmembrane</keyword>
<evidence type="ECO:0000256" key="1">
    <source>
        <dbReference type="ARBA" id="ARBA00004141"/>
    </source>
</evidence>
<keyword evidence="6" id="KW-1185">Reference proteome</keyword>
<comment type="caution">
    <text evidence="5">The sequence shown here is derived from an EMBL/GenBank/DDBJ whole genome shotgun (WGS) entry which is preliminary data.</text>
</comment>
<gene>
    <name evidence="5" type="ORF">B0J12DRAFT_705680</name>
</gene>
<evidence type="ECO:0000256" key="4">
    <source>
        <dbReference type="ARBA" id="ARBA00023136"/>
    </source>
</evidence>